<gene>
    <name evidence="8" type="ORF">PHYEVI_LOCUS6033</name>
</gene>
<evidence type="ECO:0000256" key="1">
    <source>
        <dbReference type="ARBA" id="ARBA00005964"/>
    </source>
</evidence>
<dbReference type="PANTHER" id="PTHR11559">
    <property type="entry name" value="CARBOXYLESTERASE"/>
    <property type="match status" value="1"/>
</dbReference>
<evidence type="ECO:0000256" key="3">
    <source>
        <dbReference type="ARBA" id="ARBA00022801"/>
    </source>
</evidence>
<feature type="signal peptide" evidence="6">
    <location>
        <begin position="1"/>
        <end position="18"/>
    </location>
</feature>
<evidence type="ECO:0000259" key="7">
    <source>
        <dbReference type="Pfam" id="PF00135"/>
    </source>
</evidence>
<evidence type="ECO:0000256" key="2">
    <source>
        <dbReference type="ARBA" id="ARBA00022487"/>
    </source>
</evidence>
<dbReference type="InterPro" id="IPR029058">
    <property type="entry name" value="AB_hydrolase_fold"/>
</dbReference>
<keyword evidence="3 6" id="KW-0378">Hydrolase</keyword>
<feature type="domain" description="Carboxylesterase type B" evidence="7">
    <location>
        <begin position="31"/>
        <end position="565"/>
    </location>
</feature>
<dbReference type="PROSITE" id="PS00122">
    <property type="entry name" value="CARBOXYLESTERASE_B_1"/>
    <property type="match status" value="1"/>
</dbReference>
<evidence type="ECO:0000313" key="8">
    <source>
        <dbReference type="EMBL" id="CAG9859664.1"/>
    </source>
</evidence>
<keyword evidence="5" id="KW-0325">Glycoprotein</keyword>
<dbReference type="SUPFAM" id="SSF53474">
    <property type="entry name" value="alpha/beta-Hydrolases"/>
    <property type="match status" value="1"/>
</dbReference>
<keyword evidence="9" id="KW-1185">Reference proteome</keyword>
<evidence type="ECO:0000256" key="5">
    <source>
        <dbReference type="ARBA" id="ARBA00023180"/>
    </source>
</evidence>
<keyword evidence="2" id="KW-0719">Serine esterase</keyword>
<proteinExistence type="inferred from homology"/>
<reference evidence="8" key="1">
    <citation type="submission" date="2022-01" db="EMBL/GenBank/DDBJ databases">
        <authorList>
            <person name="King R."/>
        </authorList>
    </citation>
    <scope>NUCLEOTIDE SEQUENCE</scope>
</reference>
<dbReference type="InterPro" id="IPR002018">
    <property type="entry name" value="CarbesteraseB"/>
</dbReference>
<dbReference type="EMBL" id="OU900096">
    <property type="protein sequence ID" value="CAG9859664.1"/>
    <property type="molecule type" value="Genomic_DNA"/>
</dbReference>
<evidence type="ECO:0000313" key="9">
    <source>
        <dbReference type="Proteomes" id="UP001153712"/>
    </source>
</evidence>
<sequence>MRISTITIISLYFCYSESLSFVEESEQNVNLQVATENGIVQGDERTTDIGKPFVAFEGIPYAQPPLKNLRFRAPQNPTPWNGVLNATQQSSNCFELRLRYLTINLAGKEDCLYLNVYTPKTTSKKPKLFNRDNLLPVIVWVYGGGFVEGSADFYGSKFLLDKNVVVVTFNYRLGALGFLSTGDSASPGNYGLKDQNAVLRWVNKNIHQFGGDPAKVTLSGQSAGSSSVIFHMISQRSRGLFSRAIAMSGDVTTRWSHQKYQKLVAFLFGAGAGIFTENTNELVEKLREVDFEKIKISQTFTVLWRMFNVMQDGLVFTPTVEPEGPDSFLVGPPYELLLNGQFSRVPLMIGMVTHEIGFFMKFIYLFKPLLVVLFTLSPKLIPNVLLSPKRSIIVADDNTDMEVGLKIIREYFSSSNSPFDNKAEEFLTDVFFMYPITRTVRAMSSFTPVYYYVNGHSDKFIKEEMEALDLPVDPNYKGTVHCEDLPLIWYNEKVLPPLQDKKIQTKMLQLWRNFMTTGNPTPGLEPAIGTLWPPVDNKTRVPYLFVDEDDVKIAYDYKKDKTDFWDNISNDYESN</sequence>
<evidence type="ECO:0000256" key="6">
    <source>
        <dbReference type="RuleBase" id="RU361235"/>
    </source>
</evidence>
<name>A0A9N9XRY8_PHYSR</name>
<dbReference type="Proteomes" id="UP001153712">
    <property type="component" value="Chromosome 3"/>
</dbReference>
<keyword evidence="6" id="KW-0732">Signal</keyword>
<dbReference type="GO" id="GO:0052689">
    <property type="term" value="F:carboxylic ester hydrolase activity"/>
    <property type="evidence" value="ECO:0007669"/>
    <property type="project" value="UniProtKB-KW"/>
</dbReference>
<dbReference type="AlphaFoldDB" id="A0A9N9XRY8"/>
<protein>
    <recommendedName>
        <fullName evidence="6">Carboxylic ester hydrolase</fullName>
        <ecNumber evidence="6">3.1.1.-</ecNumber>
    </recommendedName>
</protein>
<organism evidence="8 9">
    <name type="scientific">Phyllotreta striolata</name>
    <name type="common">Striped flea beetle</name>
    <name type="synonym">Crioceris striolata</name>
    <dbReference type="NCBI Taxonomy" id="444603"/>
    <lineage>
        <taxon>Eukaryota</taxon>
        <taxon>Metazoa</taxon>
        <taxon>Ecdysozoa</taxon>
        <taxon>Arthropoda</taxon>
        <taxon>Hexapoda</taxon>
        <taxon>Insecta</taxon>
        <taxon>Pterygota</taxon>
        <taxon>Neoptera</taxon>
        <taxon>Endopterygota</taxon>
        <taxon>Coleoptera</taxon>
        <taxon>Polyphaga</taxon>
        <taxon>Cucujiformia</taxon>
        <taxon>Chrysomeloidea</taxon>
        <taxon>Chrysomelidae</taxon>
        <taxon>Galerucinae</taxon>
        <taxon>Alticini</taxon>
        <taxon>Phyllotreta</taxon>
    </lineage>
</organism>
<comment type="similarity">
    <text evidence="1 6">Belongs to the type-B carboxylesterase/lipase family.</text>
</comment>
<dbReference type="EC" id="3.1.1.-" evidence="6"/>
<accession>A0A9N9XRY8</accession>
<dbReference type="PROSITE" id="PS00941">
    <property type="entry name" value="CARBOXYLESTERASE_B_2"/>
    <property type="match status" value="1"/>
</dbReference>
<keyword evidence="4" id="KW-1015">Disulfide bond</keyword>
<dbReference type="Pfam" id="PF00135">
    <property type="entry name" value="COesterase"/>
    <property type="match status" value="1"/>
</dbReference>
<dbReference type="InterPro" id="IPR019826">
    <property type="entry name" value="Carboxylesterase_B_AS"/>
</dbReference>
<dbReference type="InterPro" id="IPR019819">
    <property type="entry name" value="Carboxylesterase_B_CS"/>
</dbReference>
<feature type="chain" id="PRO_5040541175" description="Carboxylic ester hydrolase" evidence="6">
    <location>
        <begin position="19"/>
        <end position="575"/>
    </location>
</feature>
<dbReference type="InterPro" id="IPR050309">
    <property type="entry name" value="Type-B_Carboxylest/Lipase"/>
</dbReference>
<dbReference type="OrthoDB" id="19653at2759"/>
<dbReference type="Gene3D" id="3.40.50.1820">
    <property type="entry name" value="alpha/beta hydrolase"/>
    <property type="match status" value="1"/>
</dbReference>
<evidence type="ECO:0000256" key="4">
    <source>
        <dbReference type="ARBA" id="ARBA00023157"/>
    </source>
</evidence>